<sequence>MTNATQTFYGWRVVRATLVVAFVAWAFALYGPSVYIDALSHTHGWSTASVSMALSMAFLVNALSIGFVGTLVGRHGPQAVMSVGAIVMALGIAALGQVSQPWQMVAAFITMGLGWSCLSTIAVSATIAPWFEKFQGKAISTALLGASLGGMLGVPITLFLVQTFGFTAAMAIIGTVTVLTILPISIFILRRRPQDMGLWPDGLAPEVRDEPVIEREWTRGQALKTFALRSTIITFGLALMVQLGFLSQQVKLLQTELSPTLTGLTILASGSLAFIGRVVLARVADRVNIRLAAAVVLWLAAAGLLVAAFASTATWLVIGVLLFGLNVGNITTLPALIVRREFGAPSFGKVFGITGTFMQLMNACGPALFGFLHDTTGGYDTPITIAALVMIAGSLLIAHGQWPWRQARAVTPN</sequence>
<feature type="transmembrane region" description="Helical" evidence="4">
    <location>
        <begin position="226"/>
        <end position="245"/>
    </location>
</feature>
<dbReference type="InterPro" id="IPR011701">
    <property type="entry name" value="MFS"/>
</dbReference>
<keyword evidence="2 4" id="KW-1133">Transmembrane helix</keyword>
<feature type="domain" description="Major facilitator superfamily (MFS) profile" evidence="5">
    <location>
        <begin position="12"/>
        <end position="405"/>
    </location>
</feature>
<feature type="transmembrane region" description="Helical" evidence="4">
    <location>
        <begin position="291"/>
        <end position="310"/>
    </location>
</feature>
<dbReference type="Proteomes" id="UP000831607">
    <property type="component" value="Chromosome"/>
</dbReference>
<feature type="transmembrane region" description="Helical" evidence="4">
    <location>
        <begin position="138"/>
        <end position="160"/>
    </location>
</feature>
<feature type="transmembrane region" description="Helical" evidence="4">
    <location>
        <begin position="79"/>
        <end position="98"/>
    </location>
</feature>
<dbReference type="Gene3D" id="1.20.1250.20">
    <property type="entry name" value="MFS general substrate transporter like domains"/>
    <property type="match status" value="1"/>
</dbReference>
<gene>
    <name evidence="6" type="ORF">DHf2319_04075</name>
</gene>
<feature type="transmembrane region" description="Helical" evidence="4">
    <location>
        <begin position="50"/>
        <end position="72"/>
    </location>
</feature>
<dbReference type="PANTHER" id="PTHR11360:SF290">
    <property type="entry name" value="MONOCARBOXYLATE MFS PERMEASE"/>
    <property type="match status" value="1"/>
</dbReference>
<evidence type="ECO:0000256" key="2">
    <source>
        <dbReference type="ARBA" id="ARBA00022989"/>
    </source>
</evidence>
<keyword evidence="7" id="KW-1185">Reference proteome</keyword>
<protein>
    <submittedName>
        <fullName evidence="6">MFS transporter</fullName>
    </submittedName>
</protein>
<keyword evidence="1 4" id="KW-0812">Transmembrane</keyword>
<dbReference type="InterPro" id="IPR020846">
    <property type="entry name" value="MFS_dom"/>
</dbReference>
<feature type="transmembrane region" description="Helical" evidence="4">
    <location>
        <begin position="104"/>
        <end position="131"/>
    </location>
</feature>
<evidence type="ECO:0000259" key="5">
    <source>
        <dbReference type="PROSITE" id="PS50850"/>
    </source>
</evidence>
<dbReference type="InterPro" id="IPR050327">
    <property type="entry name" value="Proton-linked_MCT"/>
</dbReference>
<dbReference type="PANTHER" id="PTHR11360">
    <property type="entry name" value="MONOCARBOXYLATE TRANSPORTER"/>
    <property type="match status" value="1"/>
</dbReference>
<evidence type="ECO:0000256" key="3">
    <source>
        <dbReference type="ARBA" id="ARBA00023136"/>
    </source>
</evidence>
<evidence type="ECO:0000313" key="7">
    <source>
        <dbReference type="Proteomes" id="UP000831607"/>
    </source>
</evidence>
<evidence type="ECO:0000256" key="1">
    <source>
        <dbReference type="ARBA" id="ARBA00022692"/>
    </source>
</evidence>
<dbReference type="SUPFAM" id="SSF103473">
    <property type="entry name" value="MFS general substrate transporter"/>
    <property type="match status" value="1"/>
</dbReference>
<feature type="transmembrane region" description="Helical" evidence="4">
    <location>
        <begin position="381"/>
        <end position="398"/>
    </location>
</feature>
<dbReference type="Pfam" id="PF07690">
    <property type="entry name" value="MFS_1"/>
    <property type="match status" value="1"/>
</dbReference>
<dbReference type="EMBL" id="CP063982">
    <property type="protein sequence ID" value="UOD51089.1"/>
    <property type="molecule type" value="Genomic_DNA"/>
</dbReference>
<feature type="transmembrane region" description="Helical" evidence="4">
    <location>
        <begin position="257"/>
        <end position="279"/>
    </location>
</feature>
<reference evidence="6 7" key="1">
    <citation type="submission" date="2020-11" db="EMBL/GenBank/DDBJ databases">
        <title>Algicoccus daihaiensis sp.nov., isolated from Daihai Lake in Inner Mongolia.</title>
        <authorList>
            <person name="Kai J."/>
        </authorList>
    </citation>
    <scope>NUCLEOTIDE SEQUENCE [LARGE SCALE GENOMIC DNA]</scope>
    <source>
        <strain evidence="7">f23</strain>
    </source>
</reference>
<keyword evidence="3 4" id="KW-0472">Membrane</keyword>
<name>A0ABY4ALC2_9BURK</name>
<evidence type="ECO:0000313" key="6">
    <source>
        <dbReference type="EMBL" id="UOD51089.1"/>
    </source>
</evidence>
<feature type="transmembrane region" description="Helical" evidence="4">
    <location>
        <begin position="166"/>
        <end position="189"/>
    </location>
</feature>
<accession>A0ABY4ALC2</accession>
<dbReference type="PROSITE" id="PS50850">
    <property type="entry name" value="MFS"/>
    <property type="match status" value="1"/>
</dbReference>
<organism evidence="6 7">
    <name type="scientific">Orrella daihaiensis</name>
    <dbReference type="NCBI Taxonomy" id="2782176"/>
    <lineage>
        <taxon>Bacteria</taxon>
        <taxon>Pseudomonadati</taxon>
        <taxon>Pseudomonadota</taxon>
        <taxon>Betaproteobacteria</taxon>
        <taxon>Burkholderiales</taxon>
        <taxon>Alcaligenaceae</taxon>
        <taxon>Orrella</taxon>
    </lineage>
</organism>
<dbReference type="RefSeq" id="WP_243479535.1">
    <property type="nucleotide sequence ID" value="NZ_CP063982.1"/>
</dbReference>
<feature type="transmembrane region" description="Helical" evidence="4">
    <location>
        <begin position="12"/>
        <end position="30"/>
    </location>
</feature>
<dbReference type="InterPro" id="IPR036259">
    <property type="entry name" value="MFS_trans_sf"/>
</dbReference>
<feature type="transmembrane region" description="Helical" evidence="4">
    <location>
        <begin position="316"/>
        <end position="338"/>
    </location>
</feature>
<evidence type="ECO:0000256" key="4">
    <source>
        <dbReference type="SAM" id="Phobius"/>
    </source>
</evidence>
<proteinExistence type="predicted"/>
<feature type="transmembrane region" description="Helical" evidence="4">
    <location>
        <begin position="350"/>
        <end position="369"/>
    </location>
</feature>